<proteinExistence type="predicted"/>
<dbReference type="AlphaFoldDB" id="A0A1I4R4I6"/>
<evidence type="ECO:0000313" key="1">
    <source>
        <dbReference type="EMBL" id="SFM47171.1"/>
    </source>
</evidence>
<gene>
    <name evidence="1" type="ORF">SAMN04487961_0379</name>
</gene>
<organism evidence="1 2">
    <name type="scientific">Marinobacter pelagius</name>
    <dbReference type="NCBI Taxonomy" id="379482"/>
    <lineage>
        <taxon>Bacteria</taxon>
        <taxon>Pseudomonadati</taxon>
        <taxon>Pseudomonadota</taxon>
        <taxon>Gammaproteobacteria</taxon>
        <taxon>Pseudomonadales</taxon>
        <taxon>Marinobacteraceae</taxon>
        <taxon>Marinobacter</taxon>
    </lineage>
</organism>
<dbReference type="OrthoDB" id="6199196at2"/>
<dbReference type="EMBL" id="FOUR01000001">
    <property type="protein sequence ID" value="SFM47171.1"/>
    <property type="molecule type" value="Genomic_DNA"/>
</dbReference>
<dbReference type="RefSeq" id="WP_091998005.1">
    <property type="nucleotide sequence ID" value="NZ_FOUR01000001.1"/>
</dbReference>
<accession>A0A1I4R4I6</accession>
<reference evidence="2" key="1">
    <citation type="submission" date="2016-10" db="EMBL/GenBank/DDBJ databases">
        <authorList>
            <person name="Varghese N."/>
            <person name="Submissions S."/>
        </authorList>
    </citation>
    <scope>NUCLEOTIDE SEQUENCE [LARGE SCALE GENOMIC DNA]</scope>
    <source>
        <strain evidence="2">CGMCC 1.6775</strain>
    </source>
</reference>
<keyword evidence="2" id="KW-1185">Reference proteome</keyword>
<sequence length="93" mass="10834">MNTQKLMQLALNGVDTLGYRLDQLGVTSKINRHNLAAFLFAEQKHWEGEWDSIQAKVDRRRSQFEHLAHNVENRADAVIGPVRDRFNRFRASE</sequence>
<name>A0A1I4R4I6_9GAMM</name>
<evidence type="ECO:0000313" key="2">
    <source>
        <dbReference type="Proteomes" id="UP000199339"/>
    </source>
</evidence>
<dbReference type="Proteomes" id="UP000199339">
    <property type="component" value="Unassembled WGS sequence"/>
</dbReference>
<protein>
    <submittedName>
        <fullName evidence="1">Uncharacterized protein</fullName>
    </submittedName>
</protein>